<gene>
    <name evidence="2" type="ORF">EPH_0001630</name>
</gene>
<organism evidence="2 3">
    <name type="scientific">Eimeria praecox</name>
    <dbReference type="NCBI Taxonomy" id="51316"/>
    <lineage>
        <taxon>Eukaryota</taxon>
        <taxon>Sar</taxon>
        <taxon>Alveolata</taxon>
        <taxon>Apicomplexa</taxon>
        <taxon>Conoidasida</taxon>
        <taxon>Coccidia</taxon>
        <taxon>Eucoccidiorida</taxon>
        <taxon>Eimeriorina</taxon>
        <taxon>Eimeriidae</taxon>
        <taxon>Eimeria</taxon>
    </lineage>
</organism>
<dbReference type="EMBL" id="HG689870">
    <property type="protein sequence ID" value="CDI74154.1"/>
    <property type="molecule type" value="Genomic_DNA"/>
</dbReference>
<proteinExistence type="predicted"/>
<protein>
    <submittedName>
        <fullName evidence="2">SAG family member</fullName>
    </submittedName>
</protein>
<keyword evidence="1" id="KW-0732">Signal</keyword>
<feature type="chain" id="PRO_5004669604" evidence="1">
    <location>
        <begin position="25"/>
        <end position="260"/>
    </location>
</feature>
<feature type="signal peptide" evidence="1">
    <location>
        <begin position="1"/>
        <end position="24"/>
    </location>
</feature>
<evidence type="ECO:0000313" key="3">
    <source>
        <dbReference type="Proteomes" id="UP000018201"/>
    </source>
</evidence>
<dbReference type="OrthoDB" id="347247at2759"/>
<name>U6G6A9_9EIME</name>
<evidence type="ECO:0000313" key="2">
    <source>
        <dbReference type="EMBL" id="CDI74154.1"/>
    </source>
</evidence>
<dbReference type="AlphaFoldDB" id="U6G6A9"/>
<reference evidence="2" key="2">
    <citation type="submission" date="2013-10" db="EMBL/GenBank/DDBJ databases">
        <authorList>
            <person name="Aslett M."/>
        </authorList>
    </citation>
    <scope>NUCLEOTIDE SEQUENCE [LARGE SCALE GENOMIC DNA]</scope>
    <source>
        <strain evidence="2">Houghton</strain>
    </source>
</reference>
<dbReference type="Proteomes" id="UP000018201">
    <property type="component" value="Unassembled WGS sequence"/>
</dbReference>
<accession>U6G6A9</accession>
<sequence length="260" mass="28172">MAFSYKTAALCLVALCGLQQPAAADTTTYKFTVLNVDDDAYLSVMLARNGKMPVHISDLTTSEDIVSQLTTQLQDTGAIASGTCDAMQIKDDLKKMFHVPFDYDSTSVDYRELLQGALDKGLNIFQKKYPQSDAEWQNIWKQEDGANLSYLLAANSTQIGCAIGRCTTVNTPADPQPPEQQPTESPTNHAMLFCQLTPAATENQAPFNEDYFSALITRKAQLNDMTEEDLKVPSNGTSTAAALPTILIAGLAAMLATVSL</sequence>
<dbReference type="VEuPathDB" id="ToxoDB:EPH_0001630"/>
<keyword evidence="3" id="KW-1185">Reference proteome</keyword>
<evidence type="ECO:0000256" key="1">
    <source>
        <dbReference type="SAM" id="SignalP"/>
    </source>
</evidence>
<reference evidence="2" key="1">
    <citation type="submission" date="2013-10" db="EMBL/GenBank/DDBJ databases">
        <title>Genomic analysis of the causative agents of coccidiosis in chickens.</title>
        <authorList>
            <person name="Reid A.J."/>
            <person name="Blake D."/>
            <person name="Billington K."/>
            <person name="Browne H."/>
            <person name="Dunn M."/>
            <person name="Hung S."/>
            <person name="Kawahara F."/>
            <person name="Miranda-Saavedra D."/>
            <person name="Mourier T."/>
            <person name="Nagra H."/>
            <person name="Otto T.D."/>
            <person name="Rawlings N."/>
            <person name="Sanchez A."/>
            <person name="Sanders M."/>
            <person name="Subramaniam C."/>
            <person name="Tay Y."/>
            <person name="Dear P."/>
            <person name="Doerig C."/>
            <person name="Gruber A."/>
            <person name="Parkinson J."/>
            <person name="Shirley M."/>
            <person name="Wan K.L."/>
            <person name="Berriman M."/>
            <person name="Tomley F."/>
            <person name="Pain A."/>
        </authorList>
    </citation>
    <scope>NUCLEOTIDE SEQUENCE [LARGE SCALE GENOMIC DNA]</scope>
    <source>
        <strain evidence="2">Houghton</strain>
    </source>
</reference>